<dbReference type="InParanoid" id="A0A1B7MQZ1"/>
<organism evidence="1 2">
    <name type="scientific">Rhizopogon vinicolor AM-OR11-026</name>
    <dbReference type="NCBI Taxonomy" id="1314800"/>
    <lineage>
        <taxon>Eukaryota</taxon>
        <taxon>Fungi</taxon>
        <taxon>Dikarya</taxon>
        <taxon>Basidiomycota</taxon>
        <taxon>Agaricomycotina</taxon>
        <taxon>Agaricomycetes</taxon>
        <taxon>Agaricomycetidae</taxon>
        <taxon>Boletales</taxon>
        <taxon>Suillineae</taxon>
        <taxon>Rhizopogonaceae</taxon>
        <taxon>Rhizopogon</taxon>
    </lineage>
</organism>
<evidence type="ECO:0000313" key="2">
    <source>
        <dbReference type="Proteomes" id="UP000092154"/>
    </source>
</evidence>
<gene>
    <name evidence="1" type="ORF">K503DRAFT_803147</name>
</gene>
<evidence type="ECO:0000313" key="1">
    <source>
        <dbReference type="EMBL" id="OAX35018.1"/>
    </source>
</evidence>
<protein>
    <submittedName>
        <fullName evidence="1">Uncharacterized protein</fullName>
    </submittedName>
</protein>
<dbReference type="Proteomes" id="UP000092154">
    <property type="component" value="Unassembled WGS sequence"/>
</dbReference>
<accession>A0A1B7MQZ1</accession>
<dbReference type="EMBL" id="KV448542">
    <property type="protein sequence ID" value="OAX35018.1"/>
    <property type="molecule type" value="Genomic_DNA"/>
</dbReference>
<sequence length="183" mass="20829">MLLADWIVSSDPSSAIEAADNLLNSTDTRDADKALYRHTVIALMSKFGGTFELRRLNWQGHCEPALEDFVLRAQDAAYKEQQVLPLIYTYHTQEQLLELMRSCSMQGTDSVAYANDVRILTSNISKGSSLPADNCSLSHTHSSSVDHEKTNYFQFWNPRIKSYFMHLRDTVRDLNSSSSPYER</sequence>
<dbReference type="AlphaFoldDB" id="A0A1B7MQZ1"/>
<proteinExistence type="predicted"/>
<dbReference type="OrthoDB" id="10537292at2759"/>
<reference evidence="1 2" key="1">
    <citation type="submission" date="2016-06" db="EMBL/GenBank/DDBJ databases">
        <title>Comparative genomics of the ectomycorrhizal sister species Rhizopogon vinicolor and Rhizopogon vesiculosus (Basidiomycota: Boletales) reveals a divergence of the mating type B locus.</title>
        <authorList>
            <consortium name="DOE Joint Genome Institute"/>
            <person name="Mujic A.B."/>
            <person name="Kuo A."/>
            <person name="Tritt A."/>
            <person name="Lipzen A."/>
            <person name="Chen C."/>
            <person name="Johnson J."/>
            <person name="Sharma A."/>
            <person name="Barry K."/>
            <person name="Grigoriev I.V."/>
            <person name="Spatafora J.W."/>
        </authorList>
    </citation>
    <scope>NUCLEOTIDE SEQUENCE [LARGE SCALE GENOMIC DNA]</scope>
    <source>
        <strain evidence="1 2">AM-OR11-026</strain>
    </source>
</reference>
<keyword evidence="2" id="KW-1185">Reference proteome</keyword>
<name>A0A1B7MQZ1_9AGAM</name>